<keyword evidence="1" id="KW-0677">Repeat</keyword>
<proteinExistence type="predicted"/>
<evidence type="ECO:0000313" key="4">
    <source>
        <dbReference type="Proteomes" id="UP000000768"/>
    </source>
</evidence>
<evidence type="ECO:0000256" key="2">
    <source>
        <dbReference type="ARBA" id="ARBA00023043"/>
    </source>
</evidence>
<dbReference type="STRING" id="4558.A0A1Z5RHZ2"/>
<evidence type="ECO:0000256" key="1">
    <source>
        <dbReference type="ARBA" id="ARBA00022737"/>
    </source>
</evidence>
<keyword evidence="2" id="KW-0040">ANK repeat</keyword>
<protein>
    <recommendedName>
        <fullName evidence="5">PGG domain-containing protein</fullName>
    </recommendedName>
</protein>
<dbReference type="PANTHER" id="PTHR24186:SF54">
    <property type="entry name" value="PGG DOMAIN-CONTAINING PROTEIN"/>
    <property type="match status" value="1"/>
</dbReference>
<accession>A0A1Z5RHZ2</accession>
<dbReference type="AlphaFoldDB" id="A0A1Z5RHZ2"/>
<gene>
    <name evidence="3" type="ORF">SORBI_3005G083932</name>
</gene>
<organism evidence="3 4">
    <name type="scientific">Sorghum bicolor</name>
    <name type="common">Sorghum</name>
    <name type="synonym">Sorghum vulgare</name>
    <dbReference type="NCBI Taxonomy" id="4558"/>
    <lineage>
        <taxon>Eukaryota</taxon>
        <taxon>Viridiplantae</taxon>
        <taxon>Streptophyta</taxon>
        <taxon>Embryophyta</taxon>
        <taxon>Tracheophyta</taxon>
        <taxon>Spermatophyta</taxon>
        <taxon>Magnoliopsida</taxon>
        <taxon>Liliopsida</taxon>
        <taxon>Poales</taxon>
        <taxon>Poaceae</taxon>
        <taxon>PACMAD clade</taxon>
        <taxon>Panicoideae</taxon>
        <taxon>Andropogonodae</taxon>
        <taxon>Andropogoneae</taxon>
        <taxon>Sorghinae</taxon>
        <taxon>Sorghum</taxon>
    </lineage>
</organism>
<dbReference type="SMART" id="SM00248">
    <property type="entry name" value="ANK"/>
    <property type="match status" value="3"/>
</dbReference>
<dbReference type="Gene3D" id="1.25.40.20">
    <property type="entry name" value="Ankyrin repeat-containing domain"/>
    <property type="match status" value="1"/>
</dbReference>
<reference evidence="3 4" key="1">
    <citation type="journal article" date="2009" name="Nature">
        <title>The Sorghum bicolor genome and the diversification of grasses.</title>
        <authorList>
            <person name="Paterson A.H."/>
            <person name="Bowers J.E."/>
            <person name="Bruggmann R."/>
            <person name="Dubchak I."/>
            <person name="Grimwood J."/>
            <person name="Gundlach H."/>
            <person name="Haberer G."/>
            <person name="Hellsten U."/>
            <person name="Mitros T."/>
            <person name="Poliakov A."/>
            <person name="Schmutz J."/>
            <person name="Spannagl M."/>
            <person name="Tang H."/>
            <person name="Wang X."/>
            <person name="Wicker T."/>
            <person name="Bharti A.K."/>
            <person name="Chapman J."/>
            <person name="Feltus F.A."/>
            <person name="Gowik U."/>
            <person name="Grigoriev I.V."/>
            <person name="Lyons E."/>
            <person name="Maher C.A."/>
            <person name="Martis M."/>
            <person name="Narechania A."/>
            <person name="Otillar R.P."/>
            <person name="Penning B.W."/>
            <person name="Salamov A.A."/>
            <person name="Wang Y."/>
            <person name="Zhang L."/>
            <person name="Carpita N.C."/>
            <person name="Freeling M."/>
            <person name="Gingle A.R."/>
            <person name="Hash C.T."/>
            <person name="Keller B."/>
            <person name="Klein P."/>
            <person name="Kresovich S."/>
            <person name="McCann M.C."/>
            <person name="Ming R."/>
            <person name="Peterson D.G."/>
            <person name="Mehboob-ur-Rahman"/>
            <person name="Ware D."/>
            <person name="Westhoff P."/>
            <person name="Mayer K.F."/>
            <person name="Messing J."/>
            <person name="Rokhsar D.S."/>
        </authorList>
    </citation>
    <scope>NUCLEOTIDE SEQUENCE [LARGE SCALE GENOMIC DNA]</scope>
    <source>
        <strain evidence="4">cv. BTx623</strain>
    </source>
</reference>
<dbReference type="Proteomes" id="UP000000768">
    <property type="component" value="Chromosome 5"/>
</dbReference>
<dbReference type="EMBL" id="CM000764">
    <property type="protein sequence ID" value="OQU83151.1"/>
    <property type="molecule type" value="Genomic_DNA"/>
</dbReference>
<reference evidence="4" key="2">
    <citation type="journal article" date="2018" name="Plant J.">
        <title>The Sorghum bicolor reference genome: improved assembly, gene annotations, a transcriptome atlas, and signatures of genome organization.</title>
        <authorList>
            <person name="McCormick R.F."/>
            <person name="Truong S.K."/>
            <person name="Sreedasyam A."/>
            <person name="Jenkins J."/>
            <person name="Shu S."/>
            <person name="Sims D."/>
            <person name="Kennedy M."/>
            <person name="Amirebrahimi M."/>
            <person name="Weers B.D."/>
            <person name="McKinley B."/>
            <person name="Mattison A."/>
            <person name="Morishige D.T."/>
            <person name="Grimwood J."/>
            <person name="Schmutz J."/>
            <person name="Mullet J.E."/>
        </authorList>
    </citation>
    <scope>NUCLEOTIDE SEQUENCE [LARGE SCALE GENOMIC DNA]</scope>
    <source>
        <strain evidence="4">cv. BTx623</strain>
    </source>
</reference>
<sequence length="146" mass="16184">MYLAAKENKIEVLRVLLEHDPSLGYFTSTDGSPLLCIAATEGHVGVARELLRHCPDAPYCDATGSTCLHIAVTFGLADFVRFVVRSPQLQHLVNLPDNKGEPALLLAHRIMAAGDEPKRKTMMSVVTILQCYNKYPRRAFHVAVLR</sequence>
<dbReference type="Gramene" id="OQU83151">
    <property type="protein sequence ID" value="OQU83151"/>
    <property type="gene ID" value="SORBI_3005G083932"/>
</dbReference>
<dbReference type="InterPro" id="IPR036770">
    <property type="entry name" value="Ankyrin_rpt-contain_sf"/>
</dbReference>
<evidence type="ECO:0000313" key="3">
    <source>
        <dbReference type="EMBL" id="OQU83151.1"/>
    </source>
</evidence>
<dbReference type="InParanoid" id="A0A1Z5RHZ2"/>
<evidence type="ECO:0008006" key="5">
    <source>
        <dbReference type="Google" id="ProtNLM"/>
    </source>
</evidence>
<keyword evidence="4" id="KW-1185">Reference proteome</keyword>
<name>A0A1Z5RHZ2_SORBI</name>
<dbReference type="InterPro" id="IPR002110">
    <property type="entry name" value="Ankyrin_rpt"/>
</dbReference>
<dbReference type="Pfam" id="PF12796">
    <property type="entry name" value="Ank_2"/>
    <property type="match status" value="1"/>
</dbReference>
<dbReference type="SUPFAM" id="SSF48403">
    <property type="entry name" value="Ankyrin repeat"/>
    <property type="match status" value="1"/>
</dbReference>
<dbReference type="PANTHER" id="PTHR24186">
    <property type="entry name" value="PROTEIN PHOSPHATASE 1 REGULATORY SUBUNIT"/>
    <property type="match status" value="1"/>
</dbReference>